<gene>
    <name evidence="2" type="ORF">V6617_09270</name>
</gene>
<dbReference type="EMBL" id="CP146275">
    <property type="protein sequence ID" value="WWT31234.1"/>
    <property type="molecule type" value="Genomic_DNA"/>
</dbReference>
<name>A0ABZ2HUB3_9HYPH</name>
<evidence type="ECO:0000313" key="3">
    <source>
        <dbReference type="Proteomes" id="UP001369958"/>
    </source>
</evidence>
<feature type="transmembrane region" description="Helical" evidence="1">
    <location>
        <begin position="20"/>
        <end position="43"/>
    </location>
</feature>
<dbReference type="Proteomes" id="UP001369958">
    <property type="component" value="Chromosome"/>
</dbReference>
<proteinExistence type="predicted"/>
<protein>
    <recommendedName>
        <fullName evidence="4">Large exoproteins involved in heme utilization or adhesion</fullName>
    </recommendedName>
</protein>
<sequence>MSETTRPRRTIFGPRRWLALKVLALFCIGLVVLFALLYVRLLFGPISLAFLSDRAKSEVAGIIDDSFDVDWRDFGLSLTGPVSVGFHLSTVTLTERASDAVIEADALEIGLSPLGLLVGRPEARVILIEPRFQMVQDLLGPRLSRFEFLEAEGTGETVVRVIEGSERAPDVQIGDYGISVGERGAGDIGLRSDNDWLVANVEALDEAFGQLAEQAMAGQVRRFEIRDGSIGMLDTVYGLYRSFEGVDLDVRSGRIDGRVAADFAARIAGQTMEGEIVRESDAQGNAIEADIRNLDFSTIIPFLDDANSLAALRGTGNLGLSVALEAGSRGRVQSGQFVIDIDGTQLRLNEDLFEVSVEPFAVDWYPDQSLFSIADVEVGVGQSRGTIGGDIVMGFDEQFGPTLGMSLRGRDLWLHPDDLDAPSEPFEEIHYEGWSAPLYGAVGIDRMVVAKDDVSVVMQGRLDMVREGVGLDVSLSGRGASADDIKRLWPYLFAPEGREWFTAYVADGTVASADMRFRFPVGTIALDGEPRPMPEGALKIDLVGNGVQLRPLEGVPEFQVDGEARLTMRDNQLTMAFERASLTEFGDAVSISNAAYINQDVSASEQVFEISGDVSGPVPAILDVVTSDTLNLLEDFDFGIDPGALAQDLTGSVAGTVIATIETDDTGQLMGTDYALNGSISDMASARPIQGVNFSDADLTFTASQAGFRVVGAASVGEARVDLEAEQSGGGAPQLAFASTLSVADAAELGIDLSPYMGGTVRVVARPRDDGAIEVQADLTDASLAISDIGISKAQGVAGGLEAIVSLGGEDIAVSDIALNFGTVRLEGELGLGADGALVSADFSTFQISADDNAQVSMTPVEGGYALAISGEQLDLKPVLKRFFNLEGDDAAGASEDLQDQMFDVSVNLDRALGYFGTVAFNVDLDLSVMGEQLRSVDLATQFGSGRSASATTNPLPSGRIISYATNDLGETLRFVGIYPRLVNGEGSMVMRYDESSETDTGEFVVRNFAVVDEENLDAIVGSHDESQEVLAGASAMEFDYGRVEFVRFSDRIELVEAAIYGDTVGGTIRGNIMTDAGQYDLAGTYVPLFGLNNFFQQIPVLGPIFGGREGEGLLGVTFAVRGPLDQPDLLINPVSILAPGVFRTLFEYRSANQPQN</sequence>
<keyword evidence="1" id="KW-0472">Membrane</keyword>
<keyword evidence="1" id="KW-0812">Transmembrane</keyword>
<accession>A0ABZ2HUB3</accession>
<evidence type="ECO:0000313" key="2">
    <source>
        <dbReference type="EMBL" id="WWT31234.1"/>
    </source>
</evidence>
<reference evidence="2 3" key="1">
    <citation type="submission" date="2024-02" db="EMBL/GenBank/DDBJ databases">
        <title>Complete genome sequence of Pelagibacterium nitratireducens ZH15.</title>
        <authorList>
            <person name="Zhao L.H."/>
        </authorList>
    </citation>
    <scope>NUCLEOTIDE SEQUENCE [LARGE SCALE GENOMIC DNA]</scope>
    <source>
        <strain evidence="2 3">ZH15</strain>
    </source>
</reference>
<evidence type="ECO:0000256" key="1">
    <source>
        <dbReference type="SAM" id="Phobius"/>
    </source>
</evidence>
<dbReference type="RefSeq" id="WP_338606709.1">
    <property type="nucleotide sequence ID" value="NZ_CP146275.1"/>
</dbReference>
<evidence type="ECO:0008006" key="4">
    <source>
        <dbReference type="Google" id="ProtNLM"/>
    </source>
</evidence>
<keyword evidence="3" id="KW-1185">Reference proteome</keyword>
<organism evidence="2 3">
    <name type="scientific">Pelagibacterium nitratireducens</name>
    <dbReference type="NCBI Taxonomy" id="1046114"/>
    <lineage>
        <taxon>Bacteria</taxon>
        <taxon>Pseudomonadati</taxon>
        <taxon>Pseudomonadota</taxon>
        <taxon>Alphaproteobacteria</taxon>
        <taxon>Hyphomicrobiales</taxon>
        <taxon>Devosiaceae</taxon>
        <taxon>Pelagibacterium</taxon>
    </lineage>
</organism>
<keyword evidence="1" id="KW-1133">Transmembrane helix</keyword>